<evidence type="ECO:0000313" key="2">
    <source>
        <dbReference type="EMBL" id="GAH63128.1"/>
    </source>
</evidence>
<gene>
    <name evidence="2" type="ORF">S03H2_48234</name>
</gene>
<reference evidence="2" key="1">
    <citation type="journal article" date="2014" name="Front. Microbiol.">
        <title>High frequency of phylogenetically diverse reductive dehalogenase-homologous genes in deep subseafloor sedimentary metagenomes.</title>
        <authorList>
            <person name="Kawai M."/>
            <person name="Futagami T."/>
            <person name="Toyoda A."/>
            <person name="Takaki Y."/>
            <person name="Nishi S."/>
            <person name="Hori S."/>
            <person name="Arai W."/>
            <person name="Tsubouchi T."/>
            <person name="Morono Y."/>
            <person name="Uchiyama I."/>
            <person name="Ito T."/>
            <person name="Fujiyama A."/>
            <person name="Inagaki F."/>
            <person name="Takami H."/>
        </authorList>
    </citation>
    <scope>NUCLEOTIDE SEQUENCE</scope>
    <source>
        <strain evidence="2">Expedition CK06-06</strain>
    </source>
</reference>
<evidence type="ECO:0008006" key="3">
    <source>
        <dbReference type="Google" id="ProtNLM"/>
    </source>
</evidence>
<feature type="transmembrane region" description="Helical" evidence="1">
    <location>
        <begin position="79"/>
        <end position="100"/>
    </location>
</feature>
<keyword evidence="1" id="KW-0812">Transmembrane</keyword>
<organism evidence="2">
    <name type="scientific">marine sediment metagenome</name>
    <dbReference type="NCBI Taxonomy" id="412755"/>
    <lineage>
        <taxon>unclassified sequences</taxon>
        <taxon>metagenomes</taxon>
        <taxon>ecological metagenomes</taxon>
    </lineage>
</organism>
<name>X1J005_9ZZZZ</name>
<dbReference type="AlphaFoldDB" id="X1J005"/>
<keyword evidence="1" id="KW-1133">Transmembrane helix</keyword>
<dbReference type="EMBL" id="BARU01030393">
    <property type="protein sequence ID" value="GAH63128.1"/>
    <property type="molecule type" value="Genomic_DNA"/>
</dbReference>
<keyword evidence="1" id="KW-0472">Membrane</keyword>
<evidence type="ECO:0000256" key="1">
    <source>
        <dbReference type="SAM" id="Phobius"/>
    </source>
</evidence>
<accession>X1J005</accession>
<protein>
    <recommendedName>
        <fullName evidence="3">Permease</fullName>
    </recommendedName>
</protein>
<feature type="non-terminal residue" evidence="2">
    <location>
        <position position="126"/>
    </location>
</feature>
<proteinExistence type="predicted"/>
<feature type="transmembrane region" description="Helical" evidence="1">
    <location>
        <begin position="20"/>
        <end position="37"/>
    </location>
</feature>
<sequence>MDAKLKSALTKSARAMSNSLPVLVGVVLLVGLTHTLIPKFLYFSKNAVLDSIIGSGLGSVLAGNPLTSYVLGGELVKQGVSLVAVTSFLVAWVTVGLVQLPAEAIMLGRRFAILRNISSFVFSIIV</sequence>
<comment type="caution">
    <text evidence="2">The sequence shown here is derived from an EMBL/GenBank/DDBJ whole genome shotgun (WGS) entry which is preliminary data.</text>
</comment>